<dbReference type="InterPro" id="IPR027417">
    <property type="entry name" value="P-loop_NTPase"/>
</dbReference>
<dbReference type="PANTHER" id="PTHR35205">
    <property type="entry name" value="NB-ARC AND TPR DOMAIN PROTEIN"/>
    <property type="match status" value="1"/>
</dbReference>
<evidence type="ECO:0000313" key="3">
    <source>
        <dbReference type="Proteomes" id="UP000198802"/>
    </source>
</evidence>
<keyword evidence="1" id="KW-0812">Transmembrane</keyword>
<accession>A0A0S4QPP8</accession>
<dbReference type="RefSeq" id="WP_131799463.1">
    <property type="nucleotide sequence ID" value="NZ_FAOZ01000008.1"/>
</dbReference>
<evidence type="ECO:0000313" key="2">
    <source>
        <dbReference type="EMBL" id="CUU56474.1"/>
    </source>
</evidence>
<reference evidence="3" key="1">
    <citation type="submission" date="2015-11" db="EMBL/GenBank/DDBJ databases">
        <authorList>
            <person name="Varghese N."/>
        </authorList>
    </citation>
    <scope>NUCLEOTIDE SEQUENCE [LARGE SCALE GENOMIC DNA]</scope>
    <source>
        <strain evidence="3">DSM 45899</strain>
    </source>
</reference>
<dbReference type="Gene3D" id="1.25.40.10">
    <property type="entry name" value="Tetratricopeptide repeat domain"/>
    <property type="match status" value="1"/>
</dbReference>
<name>A0A0S4QPP8_9ACTN</name>
<protein>
    <submittedName>
        <fullName evidence="2">NB-ARC domain-containing protein</fullName>
    </submittedName>
</protein>
<dbReference type="InterPro" id="IPR011990">
    <property type="entry name" value="TPR-like_helical_dom_sf"/>
</dbReference>
<dbReference type="EMBL" id="FAOZ01000008">
    <property type="protein sequence ID" value="CUU56474.1"/>
    <property type="molecule type" value="Genomic_DNA"/>
</dbReference>
<keyword evidence="1" id="KW-0472">Membrane</keyword>
<dbReference type="AlphaFoldDB" id="A0A0S4QPP8"/>
<proteinExistence type="predicted"/>
<dbReference type="Gene3D" id="3.40.50.300">
    <property type="entry name" value="P-loop containing nucleotide triphosphate hydrolases"/>
    <property type="match status" value="1"/>
</dbReference>
<dbReference type="Pfam" id="PF13374">
    <property type="entry name" value="TPR_10"/>
    <property type="match status" value="1"/>
</dbReference>
<keyword evidence="1" id="KW-1133">Transmembrane helix</keyword>
<feature type="transmembrane region" description="Helical" evidence="1">
    <location>
        <begin position="37"/>
        <end position="56"/>
    </location>
</feature>
<dbReference type="Proteomes" id="UP000198802">
    <property type="component" value="Unassembled WGS sequence"/>
</dbReference>
<dbReference type="SUPFAM" id="SSF52540">
    <property type="entry name" value="P-loop containing nucleoside triphosphate hydrolases"/>
    <property type="match status" value="1"/>
</dbReference>
<feature type="non-terminal residue" evidence="2">
    <location>
        <position position="524"/>
    </location>
</feature>
<sequence length="524" mass="56707">MSAVGESVGWRLWLMIGSVAAAIASVVVFGLGDASSVVTVLGLPLALALTVYAPRLEAAARARRRRARQIRNVQARHGSYVGRHTALARLRDGFTRPPTQPGRPVVQVLCGMGGAGKTQLAVEYTWRHADRYPLVWWVRAEQPGLIEQDFAALATALDLPVGGQDDIPTRARAALAALAERPGWLLVFDNVDTPADLHPWIPTGPGHVLVTARSRALASLGTPHEIGEFTPTEAVALLTRRTTLTAAQAIQVADAVGRLPLAVEQAAAYLAVTGATVESYLRLLQANLSEATSHAPGDYPAGVVASLRTSLDRLGADNPTTLRRLQVLACYAPEPLPAGLLTTVTEDSVIPTVNALDRFALARYDPDHTTLHLHRITQAVIRIHTPTSTQPDPATVAADALAYATPDNPDQPEAWDSYRQLTPHLLALLDTPSPSTSTFRAATRRLTEYLGRSGQIHLAHHTATRLHTHHQQLLGPDHPDTLRSADHLANTMHQLGQYEVARGLREDTLHRYRQILGDDHPDTL</sequence>
<gene>
    <name evidence="2" type="ORF">Ga0074812_1081</name>
</gene>
<dbReference type="NCBIfam" id="NF040586">
    <property type="entry name" value="FxSxx_TPR"/>
    <property type="match status" value="1"/>
</dbReference>
<keyword evidence="3" id="KW-1185">Reference proteome</keyword>
<feature type="transmembrane region" description="Helical" evidence="1">
    <location>
        <begin position="12"/>
        <end position="31"/>
    </location>
</feature>
<organism evidence="2 3">
    <name type="scientific">Parafrankia irregularis</name>
    <dbReference type="NCBI Taxonomy" id="795642"/>
    <lineage>
        <taxon>Bacteria</taxon>
        <taxon>Bacillati</taxon>
        <taxon>Actinomycetota</taxon>
        <taxon>Actinomycetes</taxon>
        <taxon>Frankiales</taxon>
        <taxon>Frankiaceae</taxon>
        <taxon>Parafrankia</taxon>
    </lineage>
</organism>
<evidence type="ECO:0000256" key="1">
    <source>
        <dbReference type="SAM" id="Phobius"/>
    </source>
</evidence>
<dbReference type="PANTHER" id="PTHR35205:SF1">
    <property type="entry name" value="ZU5 DOMAIN-CONTAINING PROTEIN"/>
    <property type="match status" value="1"/>
</dbReference>